<dbReference type="Proteomes" id="UP001055117">
    <property type="component" value="Unassembled WGS sequence"/>
</dbReference>
<reference evidence="2 3" key="1">
    <citation type="journal article" date="2021" name="Front. Microbiol.">
        <title>Comprehensive Comparative Genomics and Phenotyping of Methylobacterium Species.</title>
        <authorList>
            <person name="Alessa O."/>
            <person name="Ogura Y."/>
            <person name="Fujitani Y."/>
            <person name="Takami H."/>
            <person name="Hayashi T."/>
            <person name="Sahin N."/>
            <person name="Tani A."/>
        </authorList>
    </citation>
    <scope>NUCLEOTIDE SEQUENCE [LARGE SCALE GENOMIC DNA]</scope>
    <source>
        <strain evidence="2 3">DSM 23679</strain>
    </source>
</reference>
<keyword evidence="3" id="KW-1185">Reference proteome</keyword>
<dbReference type="PANTHER" id="PTHR43036:SF2">
    <property type="entry name" value="OS04G0481300 PROTEIN"/>
    <property type="match status" value="1"/>
</dbReference>
<protein>
    <recommendedName>
        <fullName evidence="1">Methyltransferase type 11 domain-containing protein</fullName>
    </recommendedName>
</protein>
<dbReference type="RefSeq" id="WP_238272499.1">
    <property type="nucleotide sequence ID" value="NZ_BPQG01000047.1"/>
</dbReference>
<proteinExistence type="predicted"/>
<dbReference type="SUPFAM" id="SSF53335">
    <property type="entry name" value="S-adenosyl-L-methionine-dependent methyltransferases"/>
    <property type="match status" value="1"/>
</dbReference>
<feature type="domain" description="Methyltransferase type 11" evidence="1">
    <location>
        <begin position="83"/>
        <end position="145"/>
    </location>
</feature>
<accession>A0ABQ4QK40</accession>
<evidence type="ECO:0000313" key="2">
    <source>
        <dbReference type="EMBL" id="GJD45217.1"/>
    </source>
</evidence>
<dbReference type="InterPro" id="IPR013216">
    <property type="entry name" value="Methyltransf_11"/>
</dbReference>
<dbReference type="Pfam" id="PF08241">
    <property type="entry name" value="Methyltransf_11"/>
    <property type="match status" value="1"/>
</dbReference>
<dbReference type="InterPro" id="IPR029063">
    <property type="entry name" value="SAM-dependent_MTases_sf"/>
</dbReference>
<gene>
    <name evidence="2" type="ORF">AFCDBAGC_3088</name>
</gene>
<sequence length="211" mass="22499">MTSLPELPPEAFAKQDPAPDTLFYAQPRFVTHIDDGAIQAVTDLYRDLLPPGGRILDLMSSWVSHLPPEVPFAAVIGHGLNARELAANPRLTTSFVQDLNGDPSLPIATASVDAVLICVGVQYLQDPVAVLREVARVLVPGAPVIVTFSNRCFPTKAVAIWQAVRGDDQARLIALYLRHAGFPEIAMQVVVPDGAGGDPLRAVIGRTPAGV</sequence>
<evidence type="ECO:0000259" key="1">
    <source>
        <dbReference type="Pfam" id="PF08241"/>
    </source>
</evidence>
<comment type="caution">
    <text evidence="2">The sequence shown here is derived from an EMBL/GenBank/DDBJ whole genome shotgun (WGS) entry which is preliminary data.</text>
</comment>
<dbReference type="PANTHER" id="PTHR43036">
    <property type="entry name" value="OSJNBB0011N17.9 PROTEIN"/>
    <property type="match status" value="1"/>
</dbReference>
<organism evidence="2 3">
    <name type="scientific">Methylobacterium cerastii</name>
    <dbReference type="NCBI Taxonomy" id="932741"/>
    <lineage>
        <taxon>Bacteria</taxon>
        <taxon>Pseudomonadati</taxon>
        <taxon>Pseudomonadota</taxon>
        <taxon>Alphaproteobacteria</taxon>
        <taxon>Hyphomicrobiales</taxon>
        <taxon>Methylobacteriaceae</taxon>
        <taxon>Methylobacterium</taxon>
    </lineage>
</organism>
<dbReference type="Gene3D" id="3.40.50.150">
    <property type="entry name" value="Vaccinia Virus protein VP39"/>
    <property type="match status" value="1"/>
</dbReference>
<name>A0ABQ4QK40_9HYPH</name>
<evidence type="ECO:0000313" key="3">
    <source>
        <dbReference type="Proteomes" id="UP001055117"/>
    </source>
</evidence>
<dbReference type="EMBL" id="BPQG01000047">
    <property type="protein sequence ID" value="GJD45217.1"/>
    <property type="molecule type" value="Genomic_DNA"/>
</dbReference>